<dbReference type="Gene3D" id="2.130.10.10">
    <property type="entry name" value="YVTN repeat-like/Quinoprotein amine dehydrogenase"/>
    <property type="match status" value="1"/>
</dbReference>
<dbReference type="InterPro" id="IPR014908">
    <property type="entry name" value="Nucleoporin_Nup133/Nup155_N"/>
</dbReference>
<dbReference type="InParanoid" id="K1X7D2"/>
<evidence type="ECO:0000259" key="9">
    <source>
        <dbReference type="Pfam" id="PF03177"/>
    </source>
</evidence>
<dbReference type="Gene3D" id="1.20.58.1380">
    <property type="match status" value="1"/>
</dbReference>
<dbReference type="STRING" id="1072389.K1X7D2"/>
<dbReference type="FunFam" id="2.130.10.10:FF:001057">
    <property type="entry name" value="Nuclear pore complex subunit Nup133, putative"/>
    <property type="match status" value="1"/>
</dbReference>
<dbReference type="EMBL" id="JH921438">
    <property type="protein sequence ID" value="EKD16563.1"/>
    <property type="molecule type" value="Genomic_DNA"/>
</dbReference>
<keyword evidence="4" id="KW-0509">mRNA transport</keyword>
<dbReference type="SUPFAM" id="SSF117289">
    <property type="entry name" value="Nucleoporin domain"/>
    <property type="match status" value="1"/>
</dbReference>
<dbReference type="GO" id="GO:0016973">
    <property type="term" value="P:poly(A)+ mRNA export from nucleus"/>
    <property type="evidence" value="ECO:0007669"/>
    <property type="project" value="TreeGrafter"/>
</dbReference>
<evidence type="ECO:0000256" key="7">
    <source>
        <dbReference type="ARBA" id="ARBA00023242"/>
    </source>
</evidence>
<keyword evidence="7" id="KW-0539">Nucleus</keyword>
<evidence type="ECO:0000256" key="8">
    <source>
        <dbReference type="SAM" id="MobiDB-lite"/>
    </source>
</evidence>
<feature type="compositionally biased region" description="Basic residues" evidence="8">
    <location>
        <begin position="1367"/>
        <end position="1377"/>
    </location>
</feature>
<proteinExistence type="inferred from homology"/>
<dbReference type="PANTHER" id="PTHR13405:SF11">
    <property type="entry name" value="NUCLEAR PORE COMPLEX PROTEIN NUP133"/>
    <property type="match status" value="1"/>
</dbReference>
<reference evidence="11 12" key="1">
    <citation type="journal article" date="2012" name="BMC Genomics">
        <title>Sequencing the genome of Marssonina brunnea reveals fungus-poplar co-evolution.</title>
        <authorList>
            <person name="Zhu S."/>
            <person name="Cao Y.-Z."/>
            <person name="Jiang C."/>
            <person name="Tan B.-Y."/>
            <person name="Wang Z."/>
            <person name="Feng S."/>
            <person name="Zhang L."/>
            <person name="Su X.-H."/>
            <person name="Brejova B."/>
            <person name="Vinar T."/>
            <person name="Xu M."/>
            <person name="Wang M.-X."/>
            <person name="Zhang S.-G."/>
            <person name="Huang M.-R."/>
            <person name="Wu R."/>
            <person name="Zhou Y."/>
        </authorList>
    </citation>
    <scope>NUCLEOTIDE SEQUENCE [LARGE SCALE GENOMIC DNA]</scope>
    <source>
        <strain evidence="11 12">MB_m1</strain>
    </source>
</reference>
<dbReference type="GeneID" id="18760967"/>
<comment type="similarity">
    <text evidence="2">Belongs to the nucleoporin Nup133 family.</text>
</comment>
<dbReference type="HOGENOM" id="CLU_002493_0_0_1"/>
<name>K1X7D2_MARBU</name>
<feature type="domain" description="Nucleoporin Nup133/Nup155-like C-terminal" evidence="9">
    <location>
        <begin position="662"/>
        <end position="1315"/>
    </location>
</feature>
<dbReference type="GO" id="GO:0006606">
    <property type="term" value="P:protein import into nucleus"/>
    <property type="evidence" value="ECO:0007669"/>
    <property type="project" value="TreeGrafter"/>
</dbReference>
<gene>
    <name evidence="11" type="ORF">MBM_05032</name>
</gene>
<dbReference type="Pfam" id="PF08801">
    <property type="entry name" value="Nucleoporin_N"/>
    <property type="match status" value="1"/>
</dbReference>
<evidence type="ECO:0000256" key="3">
    <source>
        <dbReference type="ARBA" id="ARBA00022448"/>
    </source>
</evidence>
<evidence type="ECO:0008006" key="13">
    <source>
        <dbReference type="Google" id="ProtNLM"/>
    </source>
</evidence>
<keyword evidence="12" id="KW-1185">Reference proteome</keyword>
<dbReference type="GO" id="GO:0017056">
    <property type="term" value="F:structural constituent of nuclear pore"/>
    <property type="evidence" value="ECO:0007669"/>
    <property type="project" value="InterPro"/>
</dbReference>
<dbReference type="OMA" id="HVATLLW"/>
<feature type="compositionally biased region" description="Basic and acidic residues" evidence="8">
    <location>
        <begin position="1347"/>
        <end position="1365"/>
    </location>
</feature>
<dbReference type="KEGG" id="mbe:MBM_05032"/>
<dbReference type="InterPro" id="IPR007187">
    <property type="entry name" value="Nucleoporin_Nup133/Nup155_C"/>
</dbReference>
<dbReference type="GO" id="GO:0031080">
    <property type="term" value="C:nuclear pore outer ring"/>
    <property type="evidence" value="ECO:0007669"/>
    <property type="project" value="TreeGrafter"/>
</dbReference>
<evidence type="ECO:0000313" key="12">
    <source>
        <dbReference type="Proteomes" id="UP000006753"/>
    </source>
</evidence>
<comment type="subcellular location">
    <subcellularLocation>
        <location evidence="1">Nucleus envelope</location>
    </subcellularLocation>
</comment>
<dbReference type="Pfam" id="PF03177">
    <property type="entry name" value="Nucleoporin_C"/>
    <property type="match status" value="1"/>
</dbReference>
<dbReference type="PANTHER" id="PTHR13405">
    <property type="entry name" value="NUCLEAR PORE COMPLEX PROTEIN NUP133"/>
    <property type="match status" value="1"/>
</dbReference>
<feature type="region of interest" description="Disordered" evidence="8">
    <location>
        <begin position="1"/>
        <end position="107"/>
    </location>
</feature>
<evidence type="ECO:0000256" key="1">
    <source>
        <dbReference type="ARBA" id="ARBA00004259"/>
    </source>
</evidence>
<keyword evidence="5" id="KW-0653">Protein transport</keyword>
<feature type="domain" description="Nucleoporin Nup133/Nup155-like N-terminal" evidence="10">
    <location>
        <begin position="107"/>
        <end position="552"/>
    </location>
</feature>
<keyword evidence="3" id="KW-0813">Transport</keyword>
<sequence length="1400" mass="156893">MFSPQPNGAPATLTRTTKRRLRANGGDSINGPKTKKARMTVSDETFIPPDPAPEMEETRNHKVAALPRPDNSRDSAPGAQRDMALRGGRPLRSTERVSKGDGTSVLTTNDTYTVSRLPALPDVLRLDATVHQHGSFDPDTGYALALTHTQAIVWPYAVSSQSPESHVFTLPHPSKHVTDPLPLGSLVSPPASSTDPGLVVVIPSSGKITYWESAAAAATLDLRMKRNGVESSIPGMISGEIVIQIVNAESAGFLLAFSTGRIAYMSVRDGQGRAAISVQFLRSGSGILGGGLFGSLRNVLSSSALRGDIAAVRAARPERVGERSVVLATTKGKIQSWNIHRGGHATVIGEAESREAIVTSIKATSPVLSDLLVECFEIHDFTFTPKTNAQSQLSDHTDGVDLLVLVSMAQRDSSHYFLVEVVLKQDGLVVASTRPVTSYTTPVSRYATSKPRLFLPYPAIIAYVVFDRAIVVISMAKQPDSPDLQLRSESHIQPPSFEDVIDFRQEMNVEIVGSNMEELHRPSNTTDDLKSRRHKVKNPAAILLVRGGGVLRVAATDLVKLSSSDAQQVTAKSKIEQAVFFGNLEQNPLSFTARPELQFTSEEIGAAALELSQQILKSESPHIKDNLAVDKNLKLRTTSLRDLAKYVKACGASLDRITKWRLLWDAEKIAAATVIWKHFDASIRDKPEGKKRGLMNEIVEYIHENYKTEPIEEAGELDRVRHWFIKDIWNLEMAFPWAFQVMKITFQDGQKDHAFVMNMVSEANDILVGGLQAAFDFRAANLDLYSLGKEKLEHGILKAGYEEMQNSIWTSTHLIAESLRKQTELAGVLLSELWDRPLVPGGPDNDLLKKTRDEFPALLDITIRSNLERVRWGSSQEDKKWQEQANQTMMALQSEIVGKQIGIMAADLALADESMVLAEKHELLNVLAKVLHYELMFSLGKLREPGLDDEELSHWNSRSRYLQKGAERWFSRFGGRWAEALFEHEISVGSMAELLDNWKDQQHYLTTFLRSKPEYAKISWINDITKEEDFGNASATLLDLGLIRESEQWSKKVELSMGKMAFLASRARSPKDKPLTPDESKIKFAKVHNQLGLIKIQEQVYEVVRPSIEMAIDENAELQLALESHGNKALREQPVFTRLLADSMELLIKHEAMDAAKLIDLLTLIGDHQAETYADDIFQTQRFYLALQASRYGTSSKDDRHLKQRIIWRRCMLADKWSLINNTTQKDDKQVQELESSTILYQTFKACFKNRLFDKNTNVKAMNPREILVAGTEELEDRFTSSDASTQESILKDMQLEEDFLELLMEKHRLEKWYETIYDRAEREYEEALADETEDGNKMQEAAFMLDSKERELKRREEEKSDGLLHSKPRFKPKTKLNGRSIGELGQRARAYGSEQGKHG</sequence>
<evidence type="ECO:0000256" key="4">
    <source>
        <dbReference type="ARBA" id="ARBA00022816"/>
    </source>
</evidence>
<organism evidence="11 12">
    <name type="scientific">Marssonina brunnea f. sp. multigermtubi (strain MB_m1)</name>
    <name type="common">Marssonina leaf spot fungus</name>
    <dbReference type="NCBI Taxonomy" id="1072389"/>
    <lineage>
        <taxon>Eukaryota</taxon>
        <taxon>Fungi</taxon>
        <taxon>Dikarya</taxon>
        <taxon>Ascomycota</taxon>
        <taxon>Pezizomycotina</taxon>
        <taxon>Leotiomycetes</taxon>
        <taxon>Helotiales</taxon>
        <taxon>Drepanopezizaceae</taxon>
        <taxon>Drepanopeziza</taxon>
    </lineage>
</organism>
<dbReference type="GO" id="GO:0000972">
    <property type="term" value="P:transcription-dependent tethering of RNA polymerase II gene DNA at nuclear periphery"/>
    <property type="evidence" value="ECO:0007669"/>
    <property type="project" value="TreeGrafter"/>
</dbReference>
<evidence type="ECO:0000256" key="2">
    <source>
        <dbReference type="ARBA" id="ARBA00005569"/>
    </source>
</evidence>
<evidence type="ECO:0000256" key="6">
    <source>
        <dbReference type="ARBA" id="ARBA00023010"/>
    </source>
</evidence>
<accession>K1X7D2</accession>
<keyword evidence="6" id="KW-0811">Translocation</keyword>
<feature type="region of interest" description="Disordered" evidence="8">
    <location>
        <begin position="1347"/>
        <end position="1400"/>
    </location>
</feature>
<dbReference type="eggNOG" id="KOG4121">
    <property type="taxonomic scope" value="Eukaryota"/>
</dbReference>
<dbReference type="InterPro" id="IPR015943">
    <property type="entry name" value="WD40/YVTN_repeat-like_dom_sf"/>
</dbReference>
<evidence type="ECO:0000259" key="10">
    <source>
        <dbReference type="Pfam" id="PF08801"/>
    </source>
</evidence>
<dbReference type="OrthoDB" id="103454at2759"/>
<dbReference type="Proteomes" id="UP000006753">
    <property type="component" value="Unassembled WGS sequence"/>
</dbReference>
<dbReference type="InterPro" id="IPR037624">
    <property type="entry name" value="Nup133-like"/>
</dbReference>
<protein>
    <recommendedName>
        <fullName evidence="13">Nuclear pore complex subunit Nup133</fullName>
    </recommendedName>
</protein>
<evidence type="ECO:0000256" key="5">
    <source>
        <dbReference type="ARBA" id="ARBA00022927"/>
    </source>
</evidence>
<evidence type="ECO:0000313" key="11">
    <source>
        <dbReference type="EMBL" id="EKD16563.1"/>
    </source>
</evidence>